<dbReference type="InterPro" id="IPR010055">
    <property type="entry name" value="T2SS_protein-GspJ"/>
</dbReference>
<keyword evidence="6" id="KW-0997">Cell inner membrane</keyword>
<feature type="transmembrane region" description="Helical" evidence="10">
    <location>
        <begin position="12"/>
        <end position="35"/>
    </location>
</feature>
<evidence type="ECO:0000313" key="12">
    <source>
        <dbReference type="Proteomes" id="UP000626370"/>
    </source>
</evidence>
<evidence type="ECO:0000256" key="1">
    <source>
        <dbReference type="ARBA" id="ARBA00004377"/>
    </source>
</evidence>
<name>A0ABQ3J4B1_9GAMM</name>
<dbReference type="Pfam" id="PF11612">
    <property type="entry name" value="T2SSJ"/>
    <property type="match status" value="1"/>
</dbReference>
<reference evidence="12" key="1">
    <citation type="journal article" date="2019" name="Int. J. Syst. Evol. Microbiol.">
        <title>The Global Catalogue of Microorganisms (GCM) 10K type strain sequencing project: providing services to taxonomists for standard genome sequencing and annotation.</title>
        <authorList>
            <consortium name="The Broad Institute Genomics Platform"/>
            <consortium name="The Broad Institute Genome Sequencing Center for Infectious Disease"/>
            <person name="Wu L."/>
            <person name="Ma J."/>
        </authorList>
    </citation>
    <scope>NUCLEOTIDE SEQUENCE [LARGE SCALE GENOMIC DNA]</scope>
    <source>
        <strain evidence="12">CGMCC 1.15922</strain>
    </source>
</reference>
<keyword evidence="4" id="KW-1003">Cell membrane</keyword>
<dbReference type="PANTHER" id="PTHR39583:SF2">
    <property type="entry name" value="TYPE II SECRETION SYSTEM PROTEIN J"/>
    <property type="match status" value="1"/>
</dbReference>
<dbReference type="NCBIfam" id="TIGR01711">
    <property type="entry name" value="gspJ"/>
    <property type="match status" value="1"/>
</dbReference>
<evidence type="ECO:0000256" key="6">
    <source>
        <dbReference type="ARBA" id="ARBA00022519"/>
    </source>
</evidence>
<evidence type="ECO:0000256" key="10">
    <source>
        <dbReference type="SAM" id="Phobius"/>
    </source>
</evidence>
<evidence type="ECO:0000256" key="7">
    <source>
        <dbReference type="ARBA" id="ARBA00022692"/>
    </source>
</evidence>
<dbReference type="Gene3D" id="3.10.610.10">
    <property type="entry name" value="GSPII I/J protein-like"/>
    <property type="match status" value="1"/>
</dbReference>
<dbReference type="InterPro" id="IPR012902">
    <property type="entry name" value="N_methyl_site"/>
</dbReference>
<dbReference type="EMBL" id="BNAH01000015">
    <property type="protein sequence ID" value="GHE99855.1"/>
    <property type="molecule type" value="Genomic_DNA"/>
</dbReference>
<sequence length="212" mass="24312">MRYIQHHKSAGFTLLEVLVSVAIFALISLASFSLFDGVLKSEAVSRKQMERLNEVQRAWMIIERDILQIAHRGMRIEGEAPSENFLFASFDGYSSNNNALAFTRYGWTNPGLLIPRSDMQSVAYRLEEKQLQRLHFNFVDSVVGEEAKIRPLIEKVERISFEFFYQKKWQKEIEDARLPLAIKIILETEDLGILTRKFLVAGDNQQAEAVGG</sequence>
<evidence type="ECO:0000256" key="3">
    <source>
        <dbReference type="ARBA" id="ARBA00021539"/>
    </source>
</evidence>
<comment type="caution">
    <text evidence="11">The sequence shown here is derived from an EMBL/GenBank/DDBJ whole genome shotgun (WGS) entry which is preliminary data.</text>
</comment>
<dbReference type="Pfam" id="PF07963">
    <property type="entry name" value="N_methyl"/>
    <property type="match status" value="1"/>
</dbReference>
<protein>
    <recommendedName>
        <fullName evidence="3">Type II secretion system protein J</fullName>
    </recommendedName>
</protein>
<dbReference type="Gene3D" id="2.10.70.20">
    <property type="entry name" value="gspk-gspi-gspj complex like domains"/>
    <property type="match status" value="1"/>
</dbReference>
<keyword evidence="12" id="KW-1185">Reference proteome</keyword>
<dbReference type="SUPFAM" id="SSF54523">
    <property type="entry name" value="Pili subunits"/>
    <property type="match status" value="1"/>
</dbReference>
<comment type="similarity">
    <text evidence="2">Belongs to the GSP J family.</text>
</comment>
<organism evidence="11 12">
    <name type="scientific">Thalassotalea profundi</name>
    <dbReference type="NCBI Taxonomy" id="2036687"/>
    <lineage>
        <taxon>Bacteria</taxon>
        <taxon>Pseudomonadati</taxon>
        <taxon>Pseudomonadota</taxon>
        <taxon>Gammaproteobacteria</taxon>
        <taxon>Alteromonadales</taxon>
        <taxon>Colwelliaceae</taxon>
        <taxon>Thalassotalea</taxon>
    </lineage>
</organism>
<dbReference type="InterPro" id="IPR051621">
    <property type="entry name" value="T2SS_protein_J"/>
</dbReference>
<evidence type="ECO:0000256" key="9">
    <source>
        <dbReference type="ARBA" id="ARBA00023136"/>
    </source>
</evidence>
<keyword evidence="8 10" id="KW-1133">Transmembrane helix</keyword>
<dbReference type="PANTHER" id="PTHR39583">
    <property type="entry name" value="TYPE II SECRETION SYSTEM PROTEIN J-RELATED"/>
    <property type="match status" value="1"/>
</dbReference>
<proteinExistence type="inferred from homology"/>
<evidence type="ECO:0000256" key="2">
    <source>
        <dbReference type="ARBA" id="ARBA00011084"/>
    </source>
</evidence>
<dbReference type="InterPro" id="IPR045584">
    <property type="entry name" value="Pilin-like"/>
</dbReference>
<dbReference type="NCBIfam" id="TIGR02532">
    <property type="entry name" value="IV_pilin_GFxxxE"/>
    <property type="match status" value="1"/>
</dbReference>
<keyword evidence="9 10" id="KW-0472">Membrane</keyword>
<gene>
    <name evidence="11" type="primary">gspJ</name>
    <name evidence="11" type="ORF">GCM10011501_31560</name>
</gene>
<evidence type="ECO:0000256" key="4">
    <source>
        <dbReference type="ARBA" id="ARBA00022475"/>
    </source>
</evidence>
<accession>A0ABQ3J4B1</accession>
<evidence type="ECO:0000313" key="11">
    <source>
        <dbReference type="EMBL" id="GHE99855.1"/>
    </source>
</evidence>
<comment type="subcellular location">
    <subcellularLocation>
        <location evidence="1">Cell inner membrane</location>
        <topology evidence="1">Single-pass membrane protein</topology>
    </subcellularLocation>
</comment>
<dbReference type="PROSITE" id="PS00409">
    <property type="entry name" value="PROKAR_NTER_METHYL"/>
    <property type="match status" value="1"/>
</dbReference>
<evidence type="ECO:0000256" key="5">
    <source>
        <dbReference type="ARBA" id="ARBA00022481"/>
    </source>
</evidence>
<keyword evidence="7 10" id="KW-0812">Transmembrane</keyword>
<dbReference type="RefSeq" id="WP_189379231.1">
    <property type="nucleotide sequence ID" value="NZ_BNAH01000015.1"/>
</dbReference>
<keyword evidence="5" id="KW-0488">Methylation</keyword>
<evidence type="ECO:0000256" key="8">
    <source>
        <dbReference type="ARBA" id="ARBA00022989"/>
    </source>
</evidence>
<dbReference type="Proteomes" id="UP000626370">
    <property type="component" value="Unassembled WGS sequence"/>
</dbReference>